<evidence type="ECO:0000256" key="7">
    <source>
        <dbReference type="ARBA" id="ARBA00023277"/>
    </source>
</evidence>
<dbReference type="Pfam" id="PF02782">
    <property type="entry name" value="FGGY_C"/>
    <property type="match status" value="1"/>
</dbReference>
<dbReference type="PIRSF" id="PIRSF000538">
    <property type="entry name" value="GlpK"/>
    <property type="match status" value="1"/>
</dbReference>
<sequence>MKYVIGIDLGTSAVKILLMDKEGNVAQEVSKSYPLIHEKSGYSEQEPEQWVEKTREGLSELVTEFKGDVEDIEGISFSGQMHGLVLLDESHNVLRNAILWNDVRTTPQCKQIYDVVGQERLLAITKNPALEGFTLPKILWVKEHEPEIFEKSAVFMLPKDYLRFRMTGQIHSEYSDAAGTLLLNVGEKQWSNEICNKFNIKQELCPPLVESHECVGTITEEYASKTGLSPATKVFAGGADNACGAIGSGILSEGNTLCSVGTSGVVLSYEERNDRDFEGKVHYFNHGKQDAFYTMGVTLAAGYSLSWFKDVFAENDSFEALLDGIEQIPVGANGLLFTPYLVGERTPHADPTIRASFIGMEGSHTKKDFVRAVLEGITFSLHESIEIFRESGKIINTITSIGGGAKNDTWLQIQADIFDAKIIKLKSEQGPGIGAAILAAFGAGWSNSLQEIADLFIQPAKTYEPIAENVEKYQELFTLYKGVYQQTKELNEGLAAFRK</sequence>
<accession>A0ABS3N2V0</accession>
<keyword evidence="7 8" id="KW-0119">Carbohydrate metabolism</keyword>
<feature type="domain" description="Carbohydrate kinase FGGY N-terminal" evidence="11">
    <location>
        <begin position="3"/>
        <end position="247"/>
    </location>
</feature>
<dbReference type="PANTHER" id="PTHR43095:SF5">
    <property type="entry name" value="XYLULOSE KINASE"/>
    <property type="match status" value="1"/>
</dbReference>
<dbReference type="PROSITE" id="PS00445">
    <property type="entry name" value="FGGY_KINASES_2"/>
    <property type="match status" value="1"/>
</dbReference>
<evidence type="ECO:0000256" key="3">
    <source>
        <dbReference type="ARBA" id="ARBA00022679"/>
    </source>
</evidence>
<keyword evidence="6 8" id="KW-0067">ATP-binding</keyword>
<dbReference type="InterPro" id="IPR050406">
    <property type="entry name" value="FGGY_Carb_Kinase"/>
</dbReference>
<evidence type="ECO:0000256" key="9">
    <source>
        <dbReference type="RuleBase" id="RU003733"/>
    </source>
</evidence>
<dbReference type="Pfam" id="PF00370">
    <property type="entry name" value="FGGY_N"/>
    <property type="match status" value="1"/>
</dbReference>
<evidence type="ECO:0000256" key="6">
    <source>
        <dbReference type="ARBA" id="ARBA00022840"/>
    </source>
</evidence>
<dbReference type="EMBL" id="JAGDEL010000008">
    <property type="protein sequence ID" value="MBO1512553.1"/>
    <property type="molecule type" value="Genomic_DNA"/>
</dbReference>
<evidence type="ECO:0000256" key="5">
    <source>
        <dbReference type="ARBA" id="ARBA00022777"/>
    </source>
</evidence>
<dbReference type="InterPro" id="IPR000577">
    <property type="entry name" value="Carb_kinase_FGGY"/>
</dbReference>
<feature type="binding site" evidence="8">
    <location>
        <begin position="81"/>
        <end position="82"/>
    </location>
    <ligand>
        <name>substrate</name>
    </ligand>
</feature>
<comment type="catalytic activity">
    <reaction evidence="8 10">
        <text>D-xylulose + ATP = D-xylulose 5-phosphate + ADP + H(+)</text>
        <dbReference type="Rhea" id="RHEA:10964"/>
        <dbReference type="ChEBI" id="CHEBI:15378"/>
        <dbReference type="ChEBI" id="CHEBI:17140"/>
        <dbReference type="ChEBI" id="CHEBI:30616"/>
        <dbReference type="ChEBI" id="CHEBI:57737"/>
        <dbReference type="ChEBI" id="CHEBI:456216"/>
        <dbReference type="EC" id="2.7.1.17"/>
    </reaction>
</comment>
<dbReference type="PROSITE" id="PS00933">
    <property type="entry name" value="FGGY_KINASES_1"/>
    <property type="match status" value="1"/>
</dbReference>
<protein>
    <recommendedName>
        <fullName evidence="8 10">Xylulose kinase</fullName>
        <shortName evidence="8 10">Xylulokinase</shortName>
        <ecNumber evidence="8 10">2.7.1.17</ecNumber>
    </recommendedName>
</protein>
<feature type="active site" description="Proton acceptor" evidence="8">
    <location>
        <position position="240"/>
    </location>
</feature>
<dbReference type="InterPro" id="IPR043129">
    <property type="entry name" value="ATPase_NBD"/>
</dbReference>
<dbReference type="InterPro" id="IPR018484">
    <property type="entry name" value="FGGY_N"/>
</dbReference>
<feature type="domain" description="Carbohydrate kinase FGGY C-terminal" evidence="12">
    <location>
        <begin position="257"/>
        <end position="442"/>
    </location>
</feature>
<evidence type="ECO:0000256" key="8">
    <source>
        <dbReference type="HAMAP-Rule" id="MF_02220"/>
    </source>
</evidence>
<comment type="function">
    <text evidence="8">Catalyzes the phosphorylation of D-xylulose to D-xylulose 5-phosphate.</text>
</comment>
<dbReference type="HAMAP" id="MF_02220">
    <property type="entry name" value="XylB"/>
    <property type="match status" value="1"/>
</dbReference>
<evidence type="ECO:0000259" key="11">
    <source>
        <dbReference type="Pfam" id="PF00370"/>
    </source>
</evidence>
<comment type="similarity">
    <text evidence="1 8 9">Belongs to the FGGY kinase family.</text>
</comment>
<dbReference type="NCBIfam" id="TIGR01312">
    <property type="entry name" value="XylB"/>
    <property type="match status" value="1"/>
</dbReference>
<evidence type="ECO:0000313" key="14">
    <source>
        <dbReference type="Proteomes" id="UP000663981"/>
    </source>
</evidence>
<dbReference type="InterPro" id="IPR018485">
    <property type="entry name" value="FGGY_C"/>
</dbReference>
<keyword evidence="5 8" id="KW-0418">Kinase</keyword>
<comment type="caution">
    <text evidence="13">The sequence shown here is derived from an EMBL/GenBank/DDBJ whole genome shotgun (WGS) entry which is preliminary data.</text>
</comment>
<keyword evidence="4 8" id="KW-0547">Nucleotide-binding</keyword>
<evidence type="ECO:0000256" key="4">
    <source>
        <dbReference type="ARBA" id="ARBA00022741"/>
    </source>
</evidence>
<gene>
    <name evidence="8 10 13" type="primary">xylB</name>
    <name evidence="13" type="ORF">I7822_12825</name>
</gene>
<dbReference type="InterPro" id="IPR018483">
    <property type="entry name" value="Carb_kinase_FGGY_CS"/>
</dbReference>
<keyword evidence="2 8" id="KW-0859">Xylose metabolism</keyword>
<name>A0ABS3N2V0_9BACI</name>
<dbReference type="EC" id="2.7.1.17" evidence="8 10"/>
<dbReference type="GO" id="GO:0004856">
    <property type="term" value="F:D-xylulokinase activity"/>
    <property type="evidence" value="ECO:0007669"/>
    <property type="project" value="UniProtKB-EC"/>
</dbReference>
<dbReference type="CDD" id="cd07808">
    <property type="entry name" value="ASKHA_NBD_FGGY_EcXK-like"/>
    <property type="match status" value="1"/>
</dbReference>
<keyword evidence="14" id="KW-1185">Reference proteome</keyword>
<evidence type="ECO:0000256" key="10">
    <source>
        <dbReference type="RuleBase" id="RU364073"/>
    </source>
</evidence>
<dbReference type="RefSeq" id="WP_207978673.1">
    <property type="nucleotide sequence ID" value="NZ_JAGDEL010000008.1"/>
</dbReference>
<proteinExistence type="inferred from homology"/>
<dbReference type="Gene3D" id="3.30.420.40">
    <property type="match status" value="2"/>
</dbReference>
<dbReference type="Proteomes" id="UP000663981">
    <property type="component" value="Unassembled WGS sequence"/>
</dbReference>
<evidence type="ECO:0000256" key="2">
    <source>
        <dbReference type="ARBA" id="ARBA00022629"/>
    </source>
</evidence>
<dbReference type="SUPFAM" id="SSF53067">
    <property type="entry name" value="Actin-like ATPase domain"/>
    <property type="match status" value="2"/>
</dbReference>
<feature type="site" description="Important for activity" evidence="8">
    <location>
        <position position="8"/>
    </location>
</feature>
<organism evidence="13 14">
    <name type="scientific">Metabacillus bambusae</name>
    <dbReference type="NCBI Taxonomy" id="2795218"/>
    <lineage>
        <taxon>Bacteria</taxon>
        <taxon>Bacillati</taxon>
        <taxon>Bacillota</taxon>
        <taxon>Bacilli</taxon>
        <taxon>Bacillales</taxon>
        <taxon>Bacillaceae</taxon>
        <taxon>Metabacillus</taxon>
    </lineage>
</organism>
<evidence type="ECO:0000256" key="1">
    <source>
        <dbReference type="ARBA" id="ARBA00009156"/>
    </source>
</evidence>
<dbReference type="PANTHER" id="PTHR43095">
    <property type="entry name" value="SUGAR KINASE"/>
    <property type="match status" value="1"/>
</dbReference>
<evidence type="ECO:0000313" key="13">
    <source>
        <dbReference type="EMBL" id="MBO1512553.1"/>
    </source>
</evidence>
<keyword evidence="3 8" id="KW-0808">Transferase</keyword>
<dbReference type="InterPro" id="IPR006000">
    <property type="entry name" value="Xylulokinase"/>
</dbReference>
<reference evidence="13 14" key="1">
    <citation type="submission" date="2021-03" db="EMBL/GenBank/DDBJ databases">
        <title>Whole genome sequence of Metabacillus bambusae BG109.</title>
        <authorList>
            <person name="Jeong J.W."/>
        </authorList>
    </citation>
    <scope>NUCLEOTIDE SEQUENCE [LARGE SCALE GENOMIC DNA]</scope>
    <source>
        <strain evidence="13 14">BG109</strain>
    </source>
</reference>
<evidence type="ECO:0000259" key="12">
    <source>
        <dbReference type="Pfam" id="PF02782"/>
    </source>
</evidence>